<feature type="chain" id="PRO_5029453191" evidence="1">
    <location>
        <begin position="21"/>
        <end position="152"/>
    </location>
</feature>
<dbReference type="Gene3D" id="1.10.1130.10">
    <property type="entry name" value="Flavocytochrome C3, Chain A"/>
    <property type="match status" value="1"/>
</dbReference>
<protein>
    <submittedName>
        <fullName evidence="3">Cytochrome c</fullName>
    </submittedName>
</protein>
<dbReference type="AlphaFoldDB" id="A0A7J0BQN5"/>
<keyword evidence="4" id="KW-1185">Reference proteome</keyword>
<evidence type="ECO:0000256" key="1">
    <source>
        <dbReference type="SAM" id="SignalP"/>
    </source>
</evidence>
<dbReference type="Proteomes" id="UP000503820">
    <property type="component" value="Unassembled WGS sequence"/>
</dbReference>
<proteinExistence type="predicted"/>
<feature type="domain" description="Cytochrome c-552/4" evidence="2">
    <location>
        <begin position="34"/>
        <end position="106"/>
    </location>
</feature>
<evidence type="ECO:0000259" key="2">
    <source>
        <dbReference type="Pfam" id="PF13435"/>
    </source>
</evidence>
<dbReference type="Pfam" id="PF13435">
    <property type="entry name" value="Cytochrome_C554"/>
    <property type="match status" value="1"/>
</dbReference>
<evidence type="ECO:0000313" key="4">
    <source>
        <dbReference type="Proteomes" id="UP000503820"/>
    </source>
</evidence>
<dbReference type="InterPro" id="IPR036280">
    <property type="entry name" value="Multihaem_cyt_sf"/>
</dbReference>
<organism evidence="3 4">
    <name type="scientific">Desulfovibrio psychrotolerans</name>
    <dbReference type="NCBI Taxonomy" id="415242"/>
    <lineage>
        <taxon>Bacteria</taxon>
        <taxon>Pseudomonadati</taxon>
        <taxon>Thermodesulfobacteriota</taxon>
        <taxon>Desulfovibrionia</taxon>
        <taxon>Desulfovibrionales</taxon>
        <taxon>Desulfovibrionaceae</taxon>
        <taxon>Desulfovibrio</taxon>
    </lineage>
</organism>
<gene>
    <name evidence="3" type="ORF">DSM19430T_06620</name>
</gene>
<comment type="caution">
    <text evidence="3">The sequence shown here is derived from an EMBL/GenBank/DDBJ whole genome shotgun (WGS) entry which is preliminary data.</text>
</comment>
<accession>A0A7J0BQN5</accession>
<dbReference type="EMBL" id="BLVP01000002">
    <property type="protein sequence ID" value="GFM35978.1"/>
    <property type="molecule type" value="Genomic_DNA"/>
</dbReference>
<evidence type="ECO:0000313" key="3">
    <source>
        <dbReference type="EMBL" id="GFM35978.1"/>
    </source>
</evidence>
<sequence length="152" mass="16489">MRACRGVPLCAVLLVFVVMAAAEAQTREYAGSKACAECHQGEYERFAKYSKKSHSWKSVSVMASDLKPHELEGCYECHTTGYGKGGFVNYETTPHLADVGCETCHGPGAEHAQTGDPESIIRRPELATCESCHNASRVGAFKFKPLIHSGAH</sequence>
<reference evidence="3 4" key="1">
    <citation type="submission" date="2020-05" db="EMBL/GenBank/DDBJ databases">
        <title>Draft genome sequence of Desulfovibrio psychrotolerans JS1T.</title>
        <authorList>
            <person name="Ueno A."/>
            <person name="Tamazawa S."/>
            <person name="Tamamura S."/>
            <person name="Murakami T."/>
            <person name="Kiyama T."/>
            <person name="Inomata H."/>
            <person name="Amano Y."/>
            <person name="Miyakawa K."/>
            <person name="Tamaki H."/>
            <person name="Naganuma T."/>
            <person name="Kaneko K."/>
        </authorList>
    </citation>
    <scope>NUCLEOTIDE SEQUENCE [LARGE SCALE GENOMIC DNA]</scope>
    <source>
        <strain evidence="3 4">JS1</strain>
    </source>
</reference>
<dbReference type="SUPFAM" id="SSF48695">
    <property type="entry name" value="Multiheme cytochromes"/>
    <property type="match status" value="1"/>
</dbReference>
<feature type="signal peptide" evidence="1">
    <location>
        <begin position="1"/>
        <end position="20"/>
    </location>
</feature>
<keyword evidence="1" id="KW-0732">Signal</keyword>
<name>A0A7J0BQN5_9BACT</name>
<dbReference type="InterPro" id="IPR023155">
    <property type="entry name" value="Cyt_c-552/4"/>
</dbReference>